<dbReference type="KEGG" id="pbr:PB2503_02227"/>
<dbReference type="PROSITE" id="PS51257">
    <property type="entry name" value="PROKAR_LIPOPROTEIN"/>
    <property type="match status" value="1"/>
</dbReference>
<accession>E0TC90</accession>
<gene>
    <name evidence="2" type="ordered locus">PB2503_02227</name>
</gene>
<dbReference type="HOGENOM" id="CLU_107973_0_0_5"/>
<organism evidence="2 3">
    <name type="scientific">Parvularcula bermudensis (strain ATCC BAA-594 / HTCC2503 / KCTC 12087)</name>
    <dbReference type="NCBI Taxonomy" id="314260"/>
    <lineage>
        <taxon>Bacteria</taxon>
        <taxon>Pseudomonadati</taxon>
        <taxon>Pseudomonadota</taxon>
        <taxon>Alphaproteobacteria</taxon>
        <taxon>Parvularculales</taxon>
        <taxon>Parvularculaceae</taxon>
        <taxon>Parvularcula</taxon>
    </lineage>
</organism>
<feature type="chain" id="PRO_5003140547" description="Lipoprotein" evidence="1">
    <location>
        <begin position="23"/>
        <end position="189"/>
    </location>
</feature>
<evidence type="ECO:0008006" key="4">
    <source>
        <dbReference type="Google" id="ProtNLM"/>
    </source>
</evidence>
<evidence type="ECO:0000313" key="2">
    <source>
        <dbReference type="EMBL" id="ADM08523.1"/>
    </source>
</evidence>
<dbReference type="eggNOG" id="ENOG502ZCAC">
    <property type="taxonomic scope" value="Bacteria"/>
</dbReference>
<protein>
    <recommendedName>
        <fullName evidence="4">Lipoprotein</fullName>
    </recommendedName>
</protein>
<evidence type="ECO:0000256" key="1">
    <source>
        <dbReference type="SAM" id="SignalP"/>
    </source>
</evidence>
<dbReference type="OrthoDB" id="7171960at2"/>
<feature type="signal peptide" evidence="1">
    <location>
        <begin position="1"/>
        <end position="22"/>
    </location>
</feature>
<reference evidence="3" key="1">
    <citation type="submission" date="2010-08" db="EMBL/GenBank/DDBJ databases">
        <title>Genome sequence of Parvularcula bermudensis HTCC2503.</title>
        <authorList>
            <person name="Kang D.-M."/>
            <person name="Oh H.-M."/>
            <person name="Cho J.-C."/>
        </authorList>
    </citation>
    <scope>NUCLEOTIDE SEQUENCE [LARGE SCALE GENOMIC DNA]</scope>
    <source>
        <strain evidence="3">ATCC BAA-594 / HTCC2503 / KCTC 12087</strain>
    </source>
</reference>
<proteinExistence type="predicted"/>
<keyword evidence="1" id="KW-0732">Signal</keyword>
<dbReference type="AlphaFoldDB" id="E0TC90"/>
<dbReference type="STRING" id="314260.PB2503_02227"/>
<dbReference type="Proteomes" id="UP000001302">
    <property type="component" value="Chromosome"/>
</dbReference>
<dbReference type="RefSeq" id="WP_013299497.1">
    <property type="nucleotide sequence ID" value="NC_014414.1"/>
</dbReference>
<keyword evidence="3" id="KW-1185">Reference proteome</keyword>
<sequence>MLKRASVLVGLAALLSACGSVGDTLDDLSASSERNPGPCPNVFALGDAASKVEFIGPAALENVAWSAEITDVRTSCRYVDDKPIRAEVAIDFAVGRGPAATGAQHDLRYFVAVTRRNTDVIAKEVFTLPVQVRGELATVRLSEEVANILIPRADADTSGTNFEIAVGLVLTREQLLYNRSGQSLRFPEL</sequence>
<dbReference type="EMBL" id="CP002156">
    <property type="protein sequence ID" value="ADM08523.1"/>
    <property type="molecule type" value="Genomic_DNA"/>
</dbReference>
<name>E0TC90_PARBH</name>
<evidence type="ECO:0000313" key="3">
    <source>
        <dbReference type="Proteomes" id="UP000001302"/>
    </source>
</evidence>
<reference evidence="2 3" key="2">
    <citation type="journal article" date="2011" name="J. Bacteriol.">
        <title>Complete genome sequence of strain HTCC2503T of Parvularcula bermudensis, the type species of the order "Parvularculales" in the class Alphaproteobacteria.</title>
        <authorList>
            <person name="Oh H.M."/>
            <person name="Kang I."/>
            <person name="Vergin K.L."/>
            <person name="Kang D."/>
            <person name="Rhee K.H."/>
            <person name="Giovannoni S.J."/>
            <person name="Cho J.C."/>
        </authorList>
    </citation>
    <scope>NUCLEOTIDE SEQUENCE [LARGE SCALE GENOMIC DNA]</scope>
    <source>
        <strain evidence="3">ATCC BAA-594 / HTCC2503 / KCTC 12087</strain>
    </source>
</reference>